<gene>
    <name evidence="2" type="ORF">P775_02270</name>
</gene>
<proteinExistence type="predicted"/>
<dbReference type="CDD" id="cd06578">
    <property type="entry name" value="HemD"/>
    <property type="match status" value="1"/>
</dbReference>
<organism evidence="2 3">
    <name type="scientific">Puniceibacterium antarcticum</name>
    <dbReference type="NCBI Taxonomy" id="1206336"/>
    <lineage>
        <taxon>Bacteria</taxon>
        <taxon>Pseudomonadati</taxon>
        <taxon>Pseudomonadota</taxon>
        <taxon>Alphaproteobacteria</taxon>
        <taxon>Rhodobacterales</taxon>
        <taxon>Paracoccaceae</taxon>
        <taxon>Puniceibacterium</taxon>
    </lineage>
</organism>
<protein>
    <recommendedName>
        <fullName evidence="1">Tetrapyrrole biosynthesis uroporphyrinogen III synthase domain-containing protein</fullName>
    </recommendedName>
</protein>
<keyword evidence="3" id="KW-1185">Reference proteome</keyword>
<comment type="caution">
    <text evidence="2">The sequence shown here is derived from an EMBL/GenBank/DDBJ whole genome shotgun (WGS) entry which is preliminary data.</text>
</comment>
<dbReference type="RefSeq" id="WP_099909417.1">
    <property type="nucleotide sequence ID" value="NZ_AWWI01000021.1"/>
</dbReference>
<accession>A0A2G8RJT6</accession>
<dbReference type="EMBL" id="AWWI01000021">
    <property type="protein sequence ID" value="PIL21820.1"/>
    <property type="molecule type" value="Genomic_DNA"/>
</dbReference>
<name>A0A2G8RJT6_9RHOB</name>
<evidence type="ECO:0000313" key="2">
    <source>
        <dbReference type="EMBL" id="PIL21820.1"/>
    </source>
</evidence>
<feature type="domain" description="Tetrapyrrole biosynthesis uroporphyrinogen III synthase" evidence="1">
    <location>
        <begin position="28"/>
        <end position="225"/>
    </location>
</feature>
<dbReference type="Gene3D" id="3.40.50.10090">
    <property type="match status" value="1"/>
</dbReference>
<evidence type="ECO:0000259" key="1">
    <source>
        <dbReference type="Pfam" id="PF02602"/>
    </source>
</evidence>
<dbReference type="GO" id="GO:0033014">
    <property type="term" value="P:tetrapyrrole biosynthetic process"/>
    <property type="evidence" value="ECO:0007669"/>
    <property type="project" value="InterPro"/>
</dbReference>
<sequence>MTGTRPILLMTRPRAASEGFVLALQGAREVAFDPVISPLIGVDACGTLPDMPSDGGVIFTSANGVAAYGALGGAVVDTCYVVGAATAAAARQAGFDPLSADGDAAALVQLILRQPPTGPLLHLRGTHARGNIAQTLSDLGTRTQEAVIYDQPLLELTDRARAALNGTAPVVVPLFSPRSAERFAGLHCGTAPLLIVAMSQAILQEVVDLRAIANIVTSQPSGEAMQKAVLQLLASATKLEGWDHAQ</sequence>
<dbReference type="OrthoDB" id="7204250at2"/>
<dbReference type="InterPro" id="IPR003754">
    <property type="entry name" value="4pyrrol_synth_uPrphyn_synth"/>
</dbReference>
<dbReference type="AlphaFoldDB" id="A0A2G8RJT6"/>
<dbReference type="Pfam" id="PF02602">
    <property type="entry name" value="HEM4"/>
    <property type="match status" value="1"/>
</dbReference>
<dbReference type="InterPro" id="IPR036108">
    <property type="entry name" value="4pyrrol_syn_uPrphyn_synt_sf"/>
</dbReference>
<evidence type="ECO:0000313" key="3">
    <source>
        <dbReference type="Proteomes" id="UP000231259"/>
    </source>
</evidence>
<dbReference type="SUPFAM" id="SSF69618">
    <property type="entry name" value="HemD-like"/>
    <property type="match status" value="1"/>
</dbReference>
<reference evidence="2 3" key="1">
    <citation type="submission" date="2013-09" db="EMBL/GenBank/DDBJ databases">
        <title>Genome sequencing of Phaeobacter antarcticus sp. nov. SM1211.</title>
        <authorList>
            <person name="Zhang X.-Y."/>
            <person name="Liu C."/>
            <person name="Chen X.-L."/>
            <person name="Xie B.-B."/>
            <person name="Qin Q.-L."/>
            <person name="Rong J.-C."/>
            <person name="Zhang Y.-Z."/>
        </authorList>
    </citation>
    <scope>NUCLEOTIDE SEQUENCE [LARGE SCALE GENOMIC DNA]</scope>
    <source>
        <strain evidence="2 3">SM1211</strain>
    </source>
</reference>
<dbReference type="GO" id="GO:0004852">
    <property type="term" value="F:uroporphyrinogen-III synthase activity"/>
    <property type="evidence" value="ECO:0007669"/>
    <property type="project" value="InterPro"/>
</dbReference>
<dbReference type="Proteomes" id="UP000231259">
    <property type="component" value="Unassembled WGS sequence"/>
</dbReference>